<dbReference type="PANTHER" id="PTHR35307">
    <property type="entry name" value="PROTEIN, PUTATIVE-RELATED"/>
    <property type="match status" value="1"/>
</dbReference>
<keyword evidence="3" id="KW-0067">ATP-binding</keyword>
<keyword evidence="4" id="KW-1185">Reference proteome</keyword>
<dbReference type="Gramene" id="PSS11525">
    <property type="protein sequence ID" value="PSS11525"/>
    <property type="gene ID" value="CEY00_Acc15800"/>
</dbReference>
<feature type="transmembrane region" description="Helical" evidence="2">
    <location>
        <begin position="141"/>
        <end position="166"/>
    </location>
</feature>
<comment type="caution">
    <text evidence="3">The sequence shown here is derived from an EMBL/GenBank/DDBJ whole genome shotgun (WGS) entry which is preliminary data.</text>
</comment>
<proteinExistence type="predicted"/>
<feature type="transmembrane region" description="Helical" evidence="2">
    <location>
        <begin position="272"/>
        <end position="295"/>
    </location>
</feature>
<evidence type="ECO:0000313" key="3">
    <source>
        <dbReference type="EMBL" id="PSS11525.1"/>
    </source>
</evidence>
<dbReference type="InParanoid" id="A0A2R6QNM4"/>
<reference evidence="3 4" key="1">
    <citation type="submission" date="2017-07" db="EMBL/GenBank/DDBJ databases">
        <title>An improved, manually edited Actinidia chinensis var. chinensis (kiwifruit) genome highlights the challenges associated with draft genomes and gene prediction in plants.</title>
        <authorList>
            <person name="Pilkington S."/>
            <person name="Crowhurst R."/>
            <person name="Hilario E."/>
            <person name="Nardozza S."/>
            <person name="Fraser L."/>
            <person name="Peng Y."/>
            <person name="Gunaseelan K."/>
            <person name="Simpson R."/>
            <person name="Tahir J."/>
            <person name="Deroles S."/>
            <person name="Templeton K."/>
            <person name="Luo Z."/>
            <person name="Davy M."/>
            <person name="Cheng C."/>
            <person name="Mcneilage M."/>
            <person name="Scaglione D."/>
            <person name="Liu Y."/>
            <person name="Zhang Q."/>
            <person name="Datson P."/>
            <person name="De Silva N."/>
            <person name="Gardiner S."/>
            <person name="Bassett H."/>
            <person name="Chagne D."/>
            <person name="Mccallum J."/>
            <person name="Dzierzon H."/>
            <person name="Deng C."/>
            <person name="Wang Y.-Y."/>
            <person name="Barron N."/>
            <person name="Manako K."/>
            <person name="Bowen J."/>
            <person name="Foster T."/>
            <person name="Erridge Z."/>
            <person name="Tiffin H."/>
            <person name="Waite C."/>
            <person name="Davies K."/>
            <person name="Grierson E."/>
            <person name="Laing W."/>
            <person name="Kirk R."/>
            <person name="Chen X."/>
            <person name="Wood M."/>
            <person name="Montefiori M."/>
            <person name="Brummell D."/>
            <person name="Schwinn K."/>
            <person name="Catanach A."/>
            <person name="Fullerton C."/>
            <person name="Li D."/>
            <person name="Meiyalaghan S."/>
            <person name="Nieuwenhuizen N."/>
            <person name="Read N."/>
            <person name="Prakash R."/>
            <person name="Hunter D."/>
            <person name="Zhang H."/>
            <person name="Mckenzie M."/>
            <person name="Knabel M."/>
            <person name="Harris A."/>
            <person name="Allan A."/>
            <person name="Chen A."/>
            <person name="Janssen B."/>
            <person name="Plunkett B."/>
            <person name="Dwamena C."/>
            <person name="Voogd C."/>
            <person name="Leif D."/>
            <person name="Lafferty D."/>
            <person name="Souleyre E."/>
            <person name="Varkonyi-Gasic E."/>
            <person name="Gambi F."/>
            <person name="Hanley J."/>
            <person name="Yao J.-L."/>
            <person name="Cheung J."/>
            <person name="David K."/>
            <person name="Warren B."/>
            <person name="Marsh K."/>
            <person name="Snowden K."/>
            <person name="Lin-Wang K."/>
            <person name="Brian L."/>
            <person name="Martinez-Sanchez M."/>
            <person name="Wang M."/>
            <person name="Ileperuma N."/>
            <person name="Macnee N."/>
            <person name="Campin R."/>
            <person name="Mcatee P."/>
            <person name="Drummond R."/>
            <person name="Espley R."/>
            <person name="Ireland H."/>
            <person name="Wu R."/>
            <person name="Atkinson R."/>
            <person name="Karunairetnam S."/>
            <person name="Bulley S."/>
            <person name="Chunkath S."/>
            <person name="Hanley Z."/>
            <person name="Storey R."/>
            <person name="Thrimawithana A."/>
            <person name="Thomson S."/>
            <person name="David C."/>
            <person name="Testolin R."/>
        </authorList>
    </citation>
    <scope>NUCLEOTIDE SEQUENCE [LARGE SCALE GENOMIC DNA]</scope>
    <source>
        <strain evidence="4">cv. Red5</strain>
        <tissue evidence="3">Young leaf</tissue>
    </source>
</reference>
<keyword evidence="2" id="KW-0812">Transmembrane</keyword>
<feature type="transmembrane region" description="Helical" evidence="2">
    <location>
        <begin position="353"/>
        <end position="379"/>
    </location>
</feature>
<dbReference type="PANTHER" id="PTHR35307:SF3">
    <property type="entry name" value="DUF4220 DOMAIN-CONTAINING PROTEIN"/>
    <property type="match status" value="1"/>
</dbReference>
<name>A0A2R6QNM4_ACTCC</name>
<keyword evidence="3" id="KW-0547">Nucleotide-binding</keyword>
<feature type="transmembrane region" description="Helical" evidence="2">
    <location>
        <begin position="12"/>
        <end position="34"/>
    </location>
</feature>
<feature type="transmembrane region" description="Helical" evidence="2">
    <location>
        <begin position="225"/>
        <end position="245"/>
    </location>
</feature>
<dbReference type="GO" id="GO:0004386">
    <property type="term" value="F:helicase activity"/>
    <property type="evidence" value="ECO:0007669"/>
    <property type="project" value="UniProtKB-KW"/>
</dbReference>
<feature type="transmembrane region" description="Helical" evidence="2">
    <location>
        <begin position="111"/>
        <end position="135"/>
    </location>
</feature>
<dbReference type="OMA" id="EIHMGSD"/>
<keyword evidence="3" id="KW-0347">Helicase</keyword>
<organism evidence="3 4">
    <name type="scientific">Actinidia chinensis var. chinensis</name>
    <name type="common">Chinese soft-hair kiwi</name>
    <dbReference type="NCBI Taxonomy" id="1590841"/>
    <lineage>
        <taxon>Eukaryota</taxon>
        <taxon>Viridiplantae</taxon>
        <taxon>Streptophyta</taxon>
        <taxon>Embryophyta</taxon>
        <taxon>Tracheophyta</taxon>
        <taxon>Spermatophyta</taxon>
        <taxon>Magnoliopsida</taxon>
        <taxon>eudicotyledons</taxon>
        <taxon>Gunneridae</taxon>
        <taxon>Pentapetalae</taxon>
        <taxon>asterids</taxon>
        <taxon>Ericales</taxon>
        <taxon>Actinidiaceae</taxon>
        <taxon>Actinidia</taxon>
    </lineage>
</organism>
<evidence type="ECO:0000256" key="1">
    <source>
        <dbReference type="SAM" id="MobiDB-lite"/>
    </source>
</evidence>
<dbReference type="Proteomes" id="UP000241394">
    <property type="component" value="Chromosome LG14"/>
</dbReference>
<reference evidence="4" key="2">
    <citation type="journal article" date="2018" name="BMC Genomics">
        <title>A manually annotated Actinidia chinensis var. chinensis (kiwifruit) genome highlights the challenges associated with draft genomes and gene prediction in plants.</title>
        <authorList>
            <person name="Pilkington S.M."/>
            <person name="Crowhurst R."/>
            <person name="Hilario E."/>
            <person name="Nardozza S."/>
            <person name="Fraser L."/>
            <person name="Peng Y."/>
            <person name="Gunaseelan K."/>
            <person name="Simpson R."/>
            <person name="Tahir J."/>
            <person name="Deroles S.C."/>
            <person name="Templeton K."/>
            <person name="Luo Z."/>
            <person name="Davy M."/>
            <person name="Cheng C."/>
            <person name="McNeilage M."/>
            <person name="Scaglione D."/>
            <person name="Liu Y."/>
            <person name="Zhang Q."/>
            <person name="Datson P."/>
            <person name="De Silva N."/>
            <person name="Gardiner S.E."/>
            <person name="Bassett H."/>
            <person name="Chagne D."/>
            <person name="McCallum J."/>
            <person name="Dzierzon H."/>
            <person name="Deng C."/>
            <person name="Wang Y.Y."/>
            <person name="Barron L."/>
            <person name="Manako K."/>
            <person name="Bowen J."/>
            <person name="Foster T.M."/>
            <person name="Erridge Z.A."/>
            <person name="Tiffin H."/>
            <person name="Waite C.N."/>
            <person name="Davies K.M."/>
            <person name="Grierson E.P."/>
            <person name="Laing W.A."/>
            <person name="Kirk R."/>
            <person name="Chen X."/>
            <person name="Wood M."/>
            <person name="Montefiori M."/>
            <person name="Brummell D.A."/>
            <person name="Schwinn K.E."/>
            <person name="Catanach A."/>
            <person name="Fullerton C."/>
            <person name="Li D."/>
            <person name="Meiyalaghan S."/>
            <person name="Nieuwenhuizen N."/>
            <person name="Read N."/>
            <person name="Prakash R."/>
            <person name="Hunter D."/>
            <person name="Zhang H."/>
            <person name="McKenzie M."/>
            <person name="Knabel M."/>
            <person name="Harris A."/>
            <person name="Allan A.C."/>
            <person name="Gleave A."/>
            <person name="Chen A."/>
            <person name="Janssen B.J."/>
            <person name="Plunkett B."/>
            <person name="Ampomah-Dwamena C."/>
            <person name="Voogd C."/>
            <person name="Leif D."/>
            <person name="Lafferty D."/>
            <person name="Souleyre E.J.F."/>
            <person name="Varkonyi-Gasic E."/>
            <person name="Gambi F."/>
            <person name="Hanley J."/>
            <person name="Yao J.L."/>
            <person name="Cheung J."/>
            <person name="David K.M."/>
            <person name="Warren B."/>
            <person name="Marsh K."/>
            <person name="Snowden K.C."/>
            <person name="Lin-Wang K."/>
            <person name="Brian L."/>
            <person name="Martinez-Sanchez M."/>
            <person name="Wang M."/>
            <person name="Ileperuma N."/>
            <person name="Macnee N."/>
            <person name="Campin R."/>
            <person name="McAtee P."/>
            <person name="Drummond R.S.M."/>
            <person name="Espley R.V."/>
            <person name="Ireland H.S."/>
            <person name="Wu R."/>
            <person name="Atkinson R.G."/>
            <person name="Karunairetnam S."/>
            <person name="Bulley S."/>
            <person name="Chunkath S."/>
            <person name="Hanley Z."/>
            <person name="Storey R."/>
            <person name="Thrimawithana A.H."/>
            <person name="Thomson S."/>
            <person name="David C."/>
            <person name="Testolin R."/>
            <person name="Huang H."/>
            <person name="Hellens R.P."/>
            <person name="Schaffer R.J."/>
        </authorList>
    </citation>
    <scope>NUCLEOTIDE SEQUENCE [LARGE SCALE GENOMIC DNA]</scope>
    <source>
        <strain evidence="4">cv. Red5</strain>
    </source>
</reference>
<sequence length="741" mass="83193">MNTYMDASRFSAPLPFIGTYVAATSLVCSIAMAADVYHGCRNKKRWFPCKFFALNAATLTLLAIAMKLPVDLSDNMPTAWDQLAKLSGNAFMCTAIGNFMPSIGPMDNKEIFMNIAALGILVITVVVNVCIQLGTAAISDFLIAHVIAMLFMLFLLLILSFTALTVPITKKYLDKIASDEEPKEVGRLTVEELKQDIIKYWMMAETGSPQFVIARSMTSAASGGICFLTALILAITWIKLLLFGYPNRLYFDYNEQMIEFVSDQSDYKWSSALIVVIQSLGVGIGTISPVCRWLYAVKFKCSGSEGGSKSHEDMFKVEDYWIEKLAHWKERPLAFQFGSKNCRKCIHLTKRQLLEFCIGIQIVIVVVSKSVHLFTVFLARKFLSCCRYCEGCRKKFKANDPEDERGSKLDLRRFVLHLEGEEELPLQMMKNNSDATDNLIQMGKKKQPKYFTELLKNFTGIKGIAAFDSDHVPALFSEEPPNCWALPVVTLTTIAIALPNIENHMVHQLLSGVREGLNYVALVEKHLDKERNLVSIRNAAGILWLEVDIFCRWLDKDLQKISLEGKSSKENLERLSDMAKNIVSEFKTNTSGNLKEKPIDWPVKVIAANSMYRITKTILRDLESSSDQTDEDLFAQLSAMIADILGACLTNLPRVISMKCFCSAIEKREENVNRAARLLGETEEILEMLQQHELSGLSPDQAAYLHEWRALIKQRNPSQFASTPNNDTASTGSVELSITIE</sequence>
<protein>
    <submittedName>
        <fullName evidence="3">ATP-dependent RNA helicase</fullName>
    </submittedName>
</protein>
<dbReference type="AlphaFoldDB" id="A0A2R6QNM4"/>
<keyword evidence="2" id="KW-0472">Membrane</keyword>
<gene>
    <name evidence="3" type="ORF">CEY00_Acc15800</name>
</gene>
<keyword evidence="3" id="KW-0378">Hydrolase</keyword>
<evidence type="ECO:0000256" key="2">
    <source>
        <dbReference type="SAM" id="Phobius"/>
    </source>
</evidence>
<dbReference type="OrthoDB" id="1915303at2759"/>
<dbReference type="EMBL" id="NKQK01000014">
    <property type="protein sequence ID" value="PSS11525.1"/>
    <property type="molecule type" value="Genomic_DNA"/>
</dbReference>
<feature type="region of interest" description="Disordered" evidence="1">
    <location>
        <begin position="716"/>
        <end position="741"/>
    </location>
</feature>
<keyword evidence="2" id="KW-1133">Transmembrane helix</keyword>
<evidence type="ECO:0000313" key="4">
    <source>
        <dbReference type="Proteomes" id="UP000241394"/>
    </source>
</evidence>
<accession>A0A2R6QNM4</accession>